<keyword evidence="4 6" id="KW-1133">Transmembrane helix</keyword>
<feature type="transmembrane region" description="Helical" evidence="6">
    <location>
        <begin position="76"/>
        <end position="95"/>
    </location>
</feature>
<sequence>MSGEASAGSYVDRTGVALTALSAAFFGSLAIYGKFADRIGIPLVELLAIRFVVAAVLLWTLAVARRERLWWGWRSAGLALMGMLYVGQAATYFTSLRTVPAAVTSILLYLYPVIVVLLAAAFLGERLTRMRVLALVLAVAGVFAVVNPISANGSLDTAGLLFGLAAAAIYAGYILTGRVLLRDVPAVVATAGIATTAGVTLTIAGLIGGQFTTLSGAGWGLTTSMAVVATAIPATMFLAGLARVGAARAAIISTLEPATTVVLAALLLGEDLGVVRLLGGAVILVAAVIVARRVPTDLAEVRVHR</sequence>
<dbReference type="InterPro" id="IPR000620">
    <property type="entry name" value="EamA_dom"/>
</dbReference>
<dbReference type="InterPro" id="IPR050638">
    <property type="entry name" value="AA-Vitamin_Transporters"/>
</dbReference>
<feature type="transmembrane region" description="Helical" evidence="6">
    <location>
        <begin position="39"/>
        <end position="64"/>
    </location>
</feature>
<evidence type="ECO:0000256" key="1">
    <source>
        <dbReference type="ARBA" id="ARBA00004141"/>
    </source>
</evidence>
<keyword evidence="3 6" id="KW-0812">Transmembrane</keyword>
<dbReference type="InterPro" id="IPR037185">
    <property type="entry name" value="EmrE-like"/>
</dbReference>
<feature type="transmembrane region" description="Helical" evidence="6">
    <location>
        <begin position="101"/>
        <end position="123"/>
    </location>
</feature>
<feature type="domain" description="EamA" evidence="7">
    <location>
        <begin position="158"/>
        <end position="290"/>
    </location>
</feature>
<dbReference type="PANTHER" id="PTHR32322:SF2">
    <property type="entry name" value="EAMA DOMAIN-CONTAINING PROTEIN"/>
    <property type="match status" value="1"/>
</dbReference>
<dbReference type="Pfam" id="PF00892">
    <property type="entry name" value="EamA"/>
    <property type="match status" value="2"/>
</dbReference>
<feature type="transmembrane region" description="Helical" evidence="6">
    <location>
        <begin position="274"/>
        <end position="295"/>
    </location>
</feature>
<feature type="transmembrane region" description="Helical" evidence="6">
    <location>
        <begin position="15"/>
        <end position="33"/>
    </location>
</feature>
<comment type="similarity">
    <text evidence="2">Belongs to the EamA transporter family.</text>
</comment>
<evidence type="ECO:0000256" key="5">
    <source>
        <dbReference type="ARBA" id="ARBA00023136"/>
    </source>
</evidence>
<evidence type="ECO:0000313" key="9">
    <source>
        <dbReference type="Proteomes" id="UP000606991"/>
    </source>
</evidence>
<keyword evidence="5 6" id="KW-0472">Membrane</keyword>
<feature type="transmembrane region" description="Helical" evidence="6">
    <location>
        <begin position="132"/>
        <end position="151"/>
    </location>
</feature>
<comment type="subcellular location">
    <subcellularLocation>
        <location evidence="1">Membrane</location>
        <topology evidence="1">Multi-pass membrane protein</topology>
    </subcellularLocation>
</comment>
<evidence type="ECO:0000256" key="4">
    <source>
        <dbReference type="ARBA" id="ARBA00022989"/>
    </source>
</evidence>
<gene>
    <name evidence="8" type="ORF">JF886_02760</name>
</gene>
<dbReference type="PANTHER" id="PTHR32322">
    <property type="entry name" value="INNER MEMBRANE TRANSPORTER"/>
    <property type="match status" value="1"/>
</dbReference>
<feature type="transmembrane region" description="Helical" evidence="6">
    <location>
        <begin position="157"/>
        <end position="175"/>
    </location>
</feature>
<feature type="transmembrane region" description="Helical" evidence="6">
    <location>
        <begin position="219"/>
        <end position="242"/>
    </location>
</feature>
<evidence type="ECO:0000313" key="8">
    <source>
        <dbReference type="EMBL" id="MBJ7593775.1"/>
    </source>
</evidence>
<protein>
    <submittedName>
        <fullName evidence="8">DMT family transporter</fullName>
    </submittedName>
</protein>
<comment type="caution">
    <text evidence="8">The sequence shown here is derived from an EMBL/GenBank/DDBJ whole genome shotgun (WGS) entry which is preliminary data.</text>
</comment>
<name>A0A934K0T6_9BACT</name>
<proteinExistence type="inferred from homology"/>
<evidence type="ECO:0000259" key="7">
    <source>
        <dbReference type="Pfam" id="PF00892"/>
    </source>
</evidence>
<feature type="transmembrane region" description="Helical" evidence="6">
    <location>
        <begin position="187"/>
        <end position="207"/>
    </location>
</feature>
<evidence type="ECO:0000256" key="2">
    <source>
        <dbReference type="ARBA" id="ARBA00007362"/>
    </source>
</evidence>
<reference evidence="8 9" key="1">
    <citation type="submission" date="2020-10" db="EMBL/GenBank/DDBJ databases">
        <title>Ca. Dormibacterota MAGs.</title>
        <authorList>
            <person name="Montgomery K."/>
        </authorList>
    </citation>
    <scope>NUCLEOTIDE SEQUENCE [LARGE SCALE GENOMIC DNA]</scope>
    <source>
        <strain evidence="8">SC8812_S17_18</strain>
    </source>
</reference>
<dbReference type="Proteomes" id="UP000606991">
    <property type="component" value="Unassembled WGS sequence"/>
</dbReference>
<dbReference type="GO" id="GO:0016020">
    <property type="term" value="C:membrane"/>
    <property type="evidence" value="ECO:0007669"/>
    <property type="project" value="UniProtKB-SubCell"/>
</dbReference>
<dbReference type="Gene3D" id="1.10.3730.20">
    <property type="match status" value="1"/>
</dbReference>
<dbReference type="RefSeq" id="WP_337309372.1">
    <property type="nucleotide sequence ID" value="NZ_JAEKNS010000037.1"/>
</dbReference>
<dbReference type="SUPFAM" id="SSF103481">
    <property type="entry name" value="Multidrug resistance efflux transporter EmrE"/>
    <property type="match status" value="2"/>
</dbReference>
<dbReference type="AlphaFoldDB" id="A0A934K0T6"/>
<evidence type="ECO:0000256" key="6">
    <source>
        <dbReference type="SAM" id="Phobius"/>
    </source>
</evidence>
<accession>A0A934K0T6</accession>
<evidence type="ECO:0000256" key="3">
    <source>
        <dbReference type="ARBA" id="ARBA00022692"/>
    </source>
</evidence>
<dbReference type="EMBL" id="JAEKNS010000037">
    <property type="protein sequence ID" value="MBJ7593775.1"/>
    <property type="molecule type" value="Genomic_DNA"/>
</dbReference>
<feature type="domain" description="EamA" evidence="7">
    <location>
        <begin position="14"/>
        <end position="146"/>
    </location>
</feature>
<feature type="transmembrane region" description="Helical" evidence="6">
    <location>
        <begin position="249"/>
        <end position="268"/>
    </location>
</feature>
<organism evidence="8 9">
    <name type="scientific">Candidatus Aeolococcus gillhamiae</name>
    <dbReference type="NCBI Taxonomy" id="3127015"/>
    <lineage>
        <taxon>Bacteria</taxon>
        <taxon>Bacillati</taxon>
        <taxon>Candidatus Dormiibacterota</taxon>
        <taxon>Candidatus Dormibacteria</taxon>
        <taxon>Candidatus Aeolococcales</taxon>
        <taxon>Candidatus Aeolococcaceae</taxon>
        <taxon>Candidatus Aeolococcus</taxon>
    </lineage>
</organism>